<evidence type="ECO:0000256" key="5">
    <source>
        <dbReference type="RuleBase" id="RU363041"/>
    </source>
</evidence>
<dbReference type="AlphaFoldDB" id="A0A0B7IZ30"/>
<gene>
    <name evidence="6" type="ORF">BN1209_1331</name>
</gene>
<protein>
    <recommendedName>
        <fullName evidence="5">Probable membrane transporter protein</fullName>
    </recommendedName>
</protein>
<feature type="transmembrane region" description="Helical" evidence="5">
    <location>
        <begin position="202"/>
        <end position="222"/>
    </location>
</feature>
<dbReference type="RefSeq" id="WP_045751475.1">
    <property type="nucleotide sequence ID" value="NZ_LN794158.1"/>
</dbReference>
<keyword evidence="5" id="KW-1003">Cell membrane</keyword>
<evidence type="ECO:0000256" key="3">
    <source>
        <dbReference type="ARBA" id="ARBA00022989"/>
    </source>
</evidence>
<comment type="similarity">
    <text evidence="5">Belongs to the 4-toluene sulfonate uptake permease (TSUP) (TC 2.A.102) family.</text>
</comment>
<evidence type="ECO:0000256" key="2">
    <source>
        <dbReference type="ARBA" id="ARBA00022692"/>
    </source>
</evidence>
<feature type="transmembrane region" description="Helical" evidence="5">
    <location>
        <begin position="228"/>
        <end position="250"/>
    </location>
</feature>
<name>A0A0B7IZ30_9PROT</name>
<feature type="transmembrane region" description="Helical" evidence="5">
    <location>
        <begin position="50"/>
        <end position="69"/>
    </location>
</feature>
<keyword evidence="3 5" id="KW-1133">Transmembrane helix</keyword>
<dbReference type="STRING" id="1581680.BN1209_1331"/>
<feature type="transmembrane region" description="Helical" evidence="5">
    <location>
        <begin position="166"/>
        <end position="190"/>
    </location>
</feature>
<keyword evidence="2 5" id="KW-0812">Transmembrane</keyword>
<dbReference type="HOGENOM" id="CLU_045498_5_0_4"/>
<feature type="transmembrane region" description="Helical" evidence="5">
    <location>
        <begin position="75"/>
        <end position="93"/>
    </location>
</feature>
<organism evidence="6 7">
    <name type="scientific">Candidatus Methylopumilus turicensis</name>
    <dbReference type="NCBI Taxonomy" id="1581680"/>
    <lineage>
        <taxon>Bacteria</taxon>
        <taxon>Pseudomonadati</taxon>
        <taxon>Pseudomonadota</taxon>
        <taxon>Betaproteobacteria</taxon>
        <taxon>Nitrosomonadales</taxon>
        <taxon>Methylophilaceae</taxon>
        <taxon>Candidatus Methylopumilus</taxon>
    </lineage>
</organism>
<dbReference type="InterPro" id="IPR002781">
    <property type="entry name" value="TM_pro_TauE-like"/>
</dbReference>
<dbReference type="OrthoDB" id="7031597at2"/>
<dbReference type="EMBL" id="LN794158">
    <property type="protein sequence ID" value="CEN56369.1"/>
    <property type="molecule type" value="Genomic_DNA"/>
</dbReference>
<dbReference type="PANTHER" id="PTHR43701">
    <property type="entry name" value="MEMBRANE TRANSPORTER PROTEIN MJ0441-RELATED"/>
    <property type="match status" value="1"/>
</dbReference>
<evidence type="ECO:0000313" key="7">
    <source>
        <dbReference type="Proteomes" id="UP000056322"/>
    </source>
</evidence>
<dbReference type="Pfam" id="PF01925">
    <property type="entry name" value="TauE"/>
    <property type="match status" value="1"/>
</dbReference>
<dbReference type="PANTHER" id="PTHR43701:SF2">
    <property type="entry name" value="MEMBRANE TRANSPORTER PROTEIN YJNA-RELATED"/>
    <property type="match status" value="1"/>
</dbReference>
<evidence type="ECO:0000256" key="1">
    <source>
        <dbReference type="ARBA" id="ARBA00004141"/>
    </source>
</evidence>
<reference evidence="7" key="1">
    <citation type="submission" date="2014-12" db="EMBL/GenBank/DDBJ databases">
        <authorList>
            <person name="Salcher M.M."/>
        </authorList>
    </citation>
    <scope>NUCLEOTIDE SEQUENCE [LARGE SCALE GENOMIC DNA]</scope>
    <source>
        <strain evidence="7">MMS-10A-171</strain>
    </source>
</reference>
<evidence type="ECO:0000313" key="6">
    <source>
        <dbReference type="EMBL" id="CEN56369.1"/>
    </source>
</evidence>
<keyword evidence="7" id="KW-1185">Reference proteome</keyword>
<dbReference type="KEGG" id="mbac:BN1209_1331"/>
<accession>A0A0B7IZ30</accession>
<evidence type="ECO:0000256" key="4">
    <source>
        <dbReference type="ARBA" id="ARBA00023136"/>
    </source>
</evidence>
<feature type="transmembrane region" description="Helical" evidence="5">
    <location>
        <begin position="6"/>
        <end position="38"/>
    </location>
</feature>
<comment type="subcellular location">
    <subcellularLocation>
        <location evidence="5">Cell membrane</location>
        <topology evidence="5">Multi-pass membrane protein</topology>
    </subcellularLocation>
    <subcellularLocation>
        <location evidence="1">Membrane</location>
        <topology evidence="1">Multi-pass membrane protein</topology>
    </subcellularLocation>
</comment>
<dbReference type="Proteomes" id="UP000056322">
    <property type="component" value="Chromosome 1"/>
</dbReference>
<feature type="transmembrane region" description="Helical" evidence="5">
    <location>
        <begin position="100"/>
        <end position="117"/>
    </location>
</feature>
<sequence length="282" mass="29854">MIDPILITILLGLFIGLVLALTGAGGAILSLPLLVLFLDIKMIEAAPISLIAISISAGIAALIGLRAGIVRYKAAGILATFGILCAPIGVYVAHHLSEQTLAMLFSAVLFVVAWRSFKNMNVSPLLITNRTETINGKNLVKKIEPACALHPATSKLFWTAHCTVSLISTGGLSGFLSGLLGVGGGFIIVPTLQRISNLETKIITATSLAVIALVSIASTISYAGNGTILWSIALPFTISMLSGMFLGRWLHDKIPNLIRMLMFSLLSLFIGLLMLLNMLFGN</sequence>
<dbReference type="InterPro" id="IPR051598">
    <property type="entry name" value="TSUP/Inactive_protease-like"/>
</dbReference>
<feature type="transmembrane region" description="Helical" evidence="5">
    <location>
        <begin position="257"/>
        <end position="280"/>
    </location>
</feature>
<dbReference type="GO" id="GO:0005886">
    <property type="term" value="C:plasma membrane"/>
    <property type="evidence" value="ECO:0007669"/>
    <property type="project" value="UniProtKB-SubCell"/>
</dbReference>
<keyword evidence="4 5" id="KW-0472">Membrane</keyword>
<proteinExistence type="inferred from homology"/>